<dbReference type="SMART" id="SM00355">
    <property type="entry name" value="ZnF_C2H2"/>
    <property type="match status" value="2"/>
</dbReference>
<keyword evidence="5" id="KW-0862">Zinc</keyword>
<feature type="domain" description="C2H2-type" evidence="10">
    <location>
        <begin position="4"/>
        <end position="31"/>
    </location>
</feature>
<dbReference type="EMBL" id="NAJM01000016">
    <property type="protein sequence ID" value="RVX71724.1"/>
    <property type="molecule type" value="Genomic_DNA"/>
</dbReference>
<keyword evidence="9" id="KW-1133">Transmembrane helix</keyword>
<feature type="region of interest" description="Disordered" evidence="8">
    <location>
        <begin position="56"/>
        <end position="96"/>
    </location>
</feature>
<dbReference type="InterPro" id="IPR051059">
    <property type="entry name" value="VerF-like"/>
</dbReference>
<dbReference type="Proteomes" id="UP000288859">
    <property type="component" value="Unassembled WGS sequence"/>
</dbReference>
<dbReference type="OrthoDB" id="10018191at2759"/>
<dbReference type="GO" id="GO:0000981">
    <property type="term" value="F:DNA-binding transcription factor activity, RNA polymerase II-specific"/>
    <property type="evidence" value="ECO:0007669"/>
    <property type="project" value="InterPro"/>
</dbReference>
<evidence type="ECO:0000256" key="9">
    <source>
        <dbReference type="SAM" id="Phobius"/>
    </source>
</evidence>
<keyword evidence="3" id="KW-0677">Repeat</keyword>
<protein>
    <recommendedName>
        <fullName evidence="10">C2H2-type domain-containing protein</fullName>
    </recommendedName>
</protein>
<dbReference type="GO" id="GO:0006351">
    <property type="term" value="P:DNA-templated transcription"/>
    <property type="evidence" value="ECO:0007669"/>
    <property type="project" value="InterPro"/>
</dbReference>
<feature type="region of interest" description="Disordered" evidence="8">
    <location>
        <begin position="109"/>
        <end position="200"/>
    </location>
</feature>
<dbReference type="InterPro" id="IPR036236">
    <property type="entry name" value="Znf_C2H2_sf"/>
</dbReference>
<feature type="transmembrane region" description="Helical" evidence="9">
    <location>
        <begin position="420"/>
        <end position="442"/>
    </location>
</feature>
<dbReference type="PANTHER" id="PTHR40626">
    <property type="entry name" value="MIP31509P"/>
    <property type="match status" value="1"/>
</dbReference>
<dbReference type="Gene3D" id="3.30.160.60">
    <property type="entry name" value="Classic Zinc Finger"/>
    <property type="match status" value="2"/>
</dbReference>
<dbReference type="VEuPathDB" id="FungiDB:PV10_08521"/>
<keyword evidence="9" id="KW-0812">Transmembrane</keyword>
<dbReference type="FunFam" id="3.30.160.60:FF:000358">
    <property type="entry name" value="zinc finger protein 24"/>
    <property type="match status" value="1"/>
</dbReference>
<evidence type="ECO:0000259" key="10">
    <source>
        <dbReference type="PROSITE" id="PS50157"/>
    </source>
</evidence>
<gene>
    <name evidence="11" type="ORF">B0A52_03908</name>
</gene>
<evidence type="ECO:0000256" key="7">
    <source>
        <dbReference type="PROSITE-ProRule" id="PRU00042"/>
    </source>
</evidence>
<keyword evidence="9" id="KW-0472">Membrane</keyword>
<evidence type="ECO:0000256" key="5">
    <source>
        <dbReference type="ARBA" id="ARBA00022833"/>
    </source>
</evidence>
<name>A0A438N7J5_EXOME</name>
<feature type="compositionally biased region" description="Polar residues" evidence="8">
    <location>
        <begin position="81"/>
        <end position="96"/>
    </location>
</feature>
<dbReference type="PROSITE" id="PS00028">
    <property type="entry name" value="ZINC_FINGER_C2H2_1"/>
    <property type="match status" value="2"/>
</dbReference>
<dbReference type="SUPFAM" id="SSF57667">
    <property type="entry name" value="beta-beta-alpha zinc fingers"/>
    <property type="match status" value="1"/>
</dbReference>
<dbReference type="CDD" id="cd12148">
    <property type="entry name" value="fungal_TF_MHR"/>
    <property type="match status" value="1"/>
</dbReference>
<dbReference type="GO" id="GO:0005634">
    <property type="term" value="C:nucleus"/>
    <property type="evidence" value="ECO:0007669"/>
    <property type="project" value="UniProtKB-SubCell"/>
</dbReference>
<dbReference type="GO" id="GO:0000785">
    <property type="term" value="C:chromatin"/>
    <property type="evidence" value="ECO:0007669"/>
    <property type="project" value="TreeGrafter"/>
</dbReference>
<dbReference type="Pfam" id="PF04082">
    <property type="entry name" value="Fungal_trans"/>
    <property type="match status" value="1"/>
</dbReference>
<dbReference type="PROSITE" id="PS50157">
    <property type="entry name" value="ZINC_FINGER_C2H2_2"/>
    <property type="match status" value="2"/>
</dbReference>
<comment type="subcellular location">
    <subcellularLocation>
        <location evidence="1">Nucleus</location>
    </subcellularLocation>
</comment>
<dbReference type="Pfam" id="PF00096">
    <property type="entry name" value="zf-C2H2"/>
    <property type="match status" value="2"/>
</dbReference>
<comment type="caution">
    <text evidence="11">The sequence shown here is derived from an EMBL/GenBank/DDBJ whole genome shotgun (WGS) entry which is preliminary data.</text>
</comment>
<sequence length="909" mass="100526">MVLRQCTICGRKFTKTEHFKRHERSHTRERPYSCSVCQKTFSRSDVLFRHMKCHNQRDDKATAADQAARRNTISEGVVPKSQKSPSDNASPSTMLNSMQTGIPLMQILSPSNYTSSTNEQSNPSRASADMSSSYLDSANPQLNPLQMQLNNAHWSVPSPLPPTTKSELGSHMSTTNLNQVSGQSSSLGNPLSSPTNTLQTQRPELASAQFLDSSNDWLPNVDSSNQPDFHDPFQMWLFPSLGDLDQSPDFLPPYGLTDQPGFPSVKDMHANGIDTAHRSRNIAKVPRERFSRVQKCWNPRPGRVHRIMSVLWKELADSPLDNLFSESPNAVDDFKTSTNWGLDVDCRLRLRDQFRTPAPSVWHSPRLQPSTEDIPPLEDNEFPPAEILDIALGLFFRRFHPTVPFIHFATFSVRNTPSPMLFAMCLIGLSILGTTGATRFVAKMFPPFLKRVSSELAASISASGPATPQMGVLATALLTLNLSVLTGDKDSLHQSQVLYATLMSLAQQNSLFVATEGPSLDALVVEMSESDDRWKAWSRIESAKRLILSLLLVDSWYSNLLSKPPIVRSESVCVIAPCDEALFRAKSATQWQSLLRSGKSPTAPMFRIQDLHTPELEYSPKLGYLGTCSLLALLQIQVLEAYQRLMPPDPLTVGSFIPWHVYEGDKRARSLIPSLLAGMRTAGPLAKIDDTNCTVLWHSICIMLLADFRMFELAAGRHGAGPATGALENISQWSQTQSARRACVHAAQTFKLMSERRVSDNVSIHSVTALFSSALVLGLYLFMVSSTSMSHHGSCLVELVDVEPDWATLGDLGLKGDTNSLDSHQQNLSMGSAHNLDDDQLCPIYHFVKSGRGTVSLGGASHQGGYESARRVLLDFANLMDGISGRRLRMFTQVLHIMSDDLMNVDPSM</sequence>
<evidence type="ECO:0000256" key="6">
    <source>
        <dbReference type="ARBA" id="ARBA00023242"/>
    </source>
</evidence>
<feature type="transmembrane region" description="Helical" evidence="9">
    <location>
        <begin position="762"/>
        <end position="783"/>
    </location>
</feature>
<dbReference type="InterPro" id="IPR007219">
    <property type="entry name" value="XnlR_reg_dom"/>
</dbReference>
<evidence type="ECO:0000256" key="3">
    <source>
        <dbReference type="ARBA" id="ARBA00022737"/>
    </source>
</evidence>
<evidence type="ECO:0000256" key="8">
    <source>
        <dbReference type="SAM" id="MobiDB-lite"/>
    </source>
</evidence>
<dbReference type="GO" id="GO:0008270">
    <property type="term" value="F:zinc ion binding"/>
    <property type="evidence" value="ECO:0007669"/>
    <property type="project" value="UniProtKB-KW"/>
</dbReference>
<proteinExistence type="predicted"/>
<dbReference type="InterPro" id="IPR013087">
    <property type="entry name" value="Znf_C2H2_type"/>
</dbReference>
<dbReference type="GO" id="GO:0000978">
    <property type="term" value="F:RNA polymerase II cis-regulatory region sequence-specific DNA binding"/>
    <property type="evidence" value="ECO:0007669"/>
    <property type="project" value="InterPro"/>
</dbReference>
<dbReference type="PANTHER" id="PTHR40626:SF7">
    <property type="entry name" value="TRANSCRIPTION FACTOR, PUTATIVE (AFU_ORTHOLOGUE AFUA_1G04110)-RELATED"/>
    <property type="match status" value="1"/>
</dbReference>
<organism evidence="11 12">
    <name type="scientific">Exophiala mesophila</name>
    <name type="common">Black yeast-like fungus</name>
    <dbReference type="NCBI Taxonomy" id="212818"/>
    <lineage>
        <taxon>Eukaryota</taxon>
        <taxon>Fungi</taxon>
        <taxon>Dikarya</taxon>
        <taxon>Ascomycota</taxon>
        <taxon>Pezizomycotina</taxon>
        <taxon>Eurotiomycetes</taxon>
        <taxon>Chaetothyriomycetidae</taxon>
        <taxon>Chaetothyriales</taxon>
        <taxon>Herpotrichiellaceae</taxon>
        <taxon>Exophiala</taxon>
    </lineage>
</organism>
<evidence type="ECO:0000256" key="2">
    <source>
        <dbReference type="ARBA" id="ARBA00022723"/>
    </source>
</evidence>
<evidence type="ECO:0000313" key="11">
    <source>
        <dbReference type="EMBL" id="RVX71724.1"/>
    </source>
</evidence>
<evidence type="ECO:0000313" key="12">
    <source>
        <dbReference type="Proteomes" id="UP000288859"/>
    </source>
</evidence>
<feature type="compositionally biased region" description="Polar residues" evidence="8">
    <location>
        <begin position="163"/>
        <end position="200"/>
    </location>
</feature>
<evidence type="ECO:0000256" key="1">
    <source>
        <dbReference type="ARBA" id="ARBA00004123"/>
    </source>
</evidence>
<keyword evidence="2" id="KW-0479">Metal-binding</keyword>
<dbReference type="AlphaFoldDB" id="A0A438N7J5"/>
<keyword evidence="4 7" id="KW-0863">Zinc-finger</keyword>
<accession>A0A438N7J5</accession>
<reference evidence="11 12" key="1">
    <citation type="submission" date="2017-03" db="EMBL/GenBank/DDBJ databases">
        <title>Genomes of endolithic fungi from Antarctica.</title>
        <authorList>
            <person name="Coleine C."/>
            <person name="Masonjones S."/>
            <person name="Stajich J.E."/>
        </authorList>
    </citation>
    <scope>NUCLEOTIDE SEQUENCE [LARGE SCALE GENOMIC DNA]</scope>
    <source>
        <strain evidence="11 12">CCFEE 6314</strain>
    </source>
</reference>
<feature type="domain" description="C2H2-type" evidence="10">
    <location>
        <begin position="32"/>
        <end position="59"/>
    </location>
</feature>
<keyword evidence="6" id="KW-0539">Nucleus</keyword>
<evidence type="ECO:0000256" key="4">
    <source>
        <dbReference type="ARBA" id="ARBA00022771"/>
    </source>
</evidence>
<feature type="compositionally biased region" description="Polar residues" evidence="8">
    <location>
        <begin position="109"/>
        <end position="153"/>
    </location>
</feature>